<evidence type="ECO:0000259" key="7">
    <source>
        <dbReference type="Pfam" id="PF14824"/>
    </source>
</evidence>
<gene>
    <name evidence="8" type="ORF">B1B05_00860</name>
    <name evidence="9" type="ORF">SAMN05443094_101179</name>
</gene>
<dbReference type="Proteomes" id="UP000186385">
    <property type="component" value="Unassembled WGS sequence"/>
</dbReference>
<keyword evidence="11" id="KW-1185">Reference proteome</keyword>
<keyword evidence="5" id="KW-0627">Porphyrin biosynthesis</keyword>
<reference evidence="8" key="3">
    <citation type="submission" date="2017-03" db="EMBL/GenBank/DDBJ databases">
        <authorList>
            <person name="Dastager S.G."/>
            <person name="Neurgaonkar P.S."/>
            <person name="Dharne M.S."/>
        </authorList>
    </citation>
    <scope>NUCLEOTIDE SEQUENCE</scope>
    <source>
        <strain evidence="8">DSM 25145</strain>
    </source>
</reference>
<dbReference type="STRING" id="1017273.SAMN05443094_101179"/>
<evidence type="ECO:0000256" key="4">
    <source>
        <dbReference type="ARBA" id="ARBA00023027"/>
    </source>
</evidence>
<protein>
    <recommendedName>
        <fullName evidence="2">precorrin-2 dehydrogenase</fullName>
        <ecNumber evidence="2">1.3.1.76</ecNumber>
    </recommendedName>
</protein>
<evidence type="ECO:0000256" key="6">
    <source>
        <dbReference type="ARBA" id="ARBA00047561"/>
    </source>
</evidence>
<proteinExistence type="predicted"/>
<dbReference type="EC" id="1.3.1.76" evidence="2"/>
<keyword evidence="3" id="KW-0560">Oxidoreductase</keyword>
<keyword evidence="4" id="KW-0520">NAD</keyword>
<dbReference type="GO" id="GO:0019354">
    <property type="term" value="P:siroheme biosynthetic process"/>
    <property type="evidence" value="ECO:0007669"/>
    <property type="project" value="UniProtKB-UniPathway"/>
</dbReference>
<evidence type="ECO:0000313" key="10">
    <source>
        <dbReference type="Proteomes" id="UP000186385"/>
    </source>
</evidence>
<dbReference type="GO" id="GO:0043115">
    <property type="term" value="F:precorrin-2 dehydrogenase activity"/>
    <property type="evidence" value="ECO:0007669"/>
    <property type="project" value="UniProtKB-EC"/>
</dbReference>
<evidence type="ECO:0000256" key="2">
    <source>
        <dbReference type="ARBA" id="ARBA00012400"/>
    </source>
</evidence>
<dbReference type="EMBL" id="MWSK01000001">
    <property type="protein sequence ID" value="OXS80065.1"/>
    <property type="molecule type" value="Genomic_DNA"/>
</dbReference>
<dbReference type="Gene3D" id="1.10.8.610">
    <property type="entry name" value="SirC, precorrin-2 dehydrogenase, C-terminal helical domain-like"/>
    <property type="match status" value="1"/>
</dbReference>
<dbReference type="PANTHER" id="PTHR35330">
    <property type="entry name" value="SIROHEME BIOSYNTHESIS PROTEIN MET8"/>
    <property type="match status" value="1"/>
</dbReference>
<dbReference type="Gene3D" id="3.40.50.720">
    <property type="entry name" value="NAD(P)-binding Rossmann-like Domain"/>
    <property type="match status" value="1"/>
</dbReference>
<dbReference type="Pfam" id="PF14824">
    <property type="entry name" value="Sirohm_synth_M"/>
    <property type="match status" value="1"/>
</dbReference>
<reference evidence="9 10" key="1">
    <citation type="submission" date="2017-01" db="EMBL/GenBank/DDBJ databases">
        <authorList>
            <person name="Mah S.A."/>
            <person name="Swanson W.J."/>
            <person name="Moy G.W."/>
            <person name="Vacquier V.D."/>
        </authorList>
    </citation>
    <scope>NUCLEOTIDE SEQUENCE [LARGE SCALE GENOMIC DNA]</scope>
    <source>
        <strain evidence="9 10">NIO-1016</strain>
    </source>
</reference>
<dbReference type="OrthoDB" id="9773765at2"/>
<reference evidence="11" key="2">
    <citation type="submission" date="2017-03" db="EMBL/GenBank/DDBJ databases">
        <title>Bacillus sp. V-88(T) DSM27956, whole genome shotgun sequencing project.</title>
        <authorList>
            <person name="Dastager S.G."/>
            <person name="Neurgaonkar P.S."/>
            <person name="Dharne M.S."/>
        </authorList>
    </citation>
    <scope>NUCLEOTIDE SEQUENCE [LARGE SCALE GENOMIC DNA]</scope>
    <source>
        <strain evidence="11">DSM 25145</strain>
    </source>
</reference>
<dbReference type="AlphaFoldDB" id="A0A1N6NJZ3"/>
<dbReference type="Pfam" id="PF22440">
    <property type="entry name" value="SirC_C"/>
    <property type="match status" value="1"/>
</dbReference>
<dbReference type="InterPro" id="IPR036291">
    <property type="entry name" value="NAD(P)-bd_dom_sf"/>
</dbReference>
<evidence type="ECO:0000256" key="3">
    <source>
        <dbReference type="ARBA" id="ARBA00023002"/>
    </source>
</evidence>
<dbReference type="InterPro" id="IPR042518">
    <property type="entry name" value="SirC_C"/>
</dbReference>
<dbReference type="NCBIfam" id="TIGR01470">
    <property type="entry name" value="cysG_Nterm"/>
    <property type="match status" value="1"/>
</dbReference>
<evidence type="ECO:0000256" key="5">
    <source>
        <dbReference type="ARBA" id="ARBA00023244"/>
    </source>
</evidence>
<dbReference type="PANTHER" id="PTHR35330:SF1">
    <property type="entry name" value="SIROHEME BIOSYNTHESIS PROTEIN MET8"/>
    <property type="match status" value="1"/>
</dbReference>
<feature type="domain" description="Siroheme synthase central" evidence="7">
    <location>
        <begin position="117"/>
        <end position="143"/>
    </location>
</feature>
<sequence length="206" mass="23592">MFPIMVDAADQKIAIVGGGPIALHKVENLNRFGIVPDVIAPDIHPAIWALAERGLAVVHQKPVEWADLADAFIIMLVTDNPDVNRTMAERARAQQKIVVHAEQTDLGNAQIPAVLKRGRLLISVSTSGASPSLSTHIRNRLEEEFDERYEEYVDFLFEARQYIKKHVQERPERRHWLKKAVEARYLDYPDEREHYMADLYSRYPAL</sequence>
<comment type="pathway">
    <text evidence="1">Porphyrin-containing compound metabolism; siroheme biosynthesis; sirohydrochlorin from precorrin-2: step 1/1.</text>
</comment>
<dbReference type="EMBL" id="FTLX01000001">
    <property type="protein sequence ID" value="SIP92306.1"/>
    <property type="molecule type" value="Genomic_DNA"/>
</dbReference>
<evidence type="ECO:0000256" key="1">
    <source>
        <dbReference type="ARBA" id="ARBA00005010"/>
    </source>
</evidence>
<dbReference type="InterPro" id="IPR006367">
    <property type="entry name" value="Sirohaem_synthase_N"/>
</dbReference>
<dbReference type="Pfam" id="PF13241">
    <property type="entry name" value="NAD_binding_7"/>
    <property type="match status" value="1"/>
</dbReference>
<dbReference type="Proteomes" id="UP000215545">
    <property type="component" value="Unassembled WGS sequence"/>
</dbReference>
<evidence type="ECO:0000313" key="8">
    <source>
        <dbReference type="EMBL" id="OXS80065.1"/>
    </source>
</evidence>
<dbReference type="GO" id="GO:0004325">
    <property type="term" value="F:ferrochelatase activity"/>
    <property type="evidence" value="ECO:0007669"/>
    <property type="project" value="InterPro"/>
</dbReference>
<organism evidence="9 10">
    <name type="scientific">Domibacillus enclensis</name>
    <dbReference type="NCBI Taxonomy" id="1017273"/>
    <lineage>
        <taxon>Bacteria</taxon>
        <taxon>Bacillati</taxon>
        <taxon>Bacillota</taxon>
        <taxon>Bacilli</taxon>
        <taxon>Bacillales</taxon>
        <taxon>Bacillaceae</taxon>
        <taxon>Domibacillus</taxon>
    </lineage>
</organism>
<dbReference type="SUPFAM" id="SSF51735">
    <property type="entry name" value="NAD(P)-binding Rossmann-fold domains"/>
    <property type="match status" value="1"/>
</dbReference>
<evidence type="ECO:0000313" key="9">
    <source>
        <dbReference type="EMBL" id="SIP92306.1"/>
    </source>
</evidence>
<accession>A0A1N6NJZ3</accession>
<name>A0A1N6NJZ3_9BACI</name>
<dbReference type="InterPro" id="IPR028161">
    <property type="entry name" value="Met8-like"/>
</dbReference>
<dbReference type="UniPathway" id="UPA00262">
    <property type="reaction ID" value="UER00222"/>
</dbReference>
<evidence type="ECO:0000313" key="11">
    <source>
        <dbReference type="Proteomes" id="UP000215545"/>
    </source>
</evidence>
<dbReference type="RefSeq" id="WP_045851063.1">
    <property type="nucleotide sequence ID" value="NZ_FTLX01000001.1"/>
</dbReference>
<comment type="catalytic activity">
    <reaction evidence="6">
        <text>precorrin-2 + NAD(+) = sirohydrochlorin + NADH + 2 H(+)</text>
        <dbReference type="Rhea" id="RHEA:15613"/>
        <dbReference type="ChEBI" id="CHEBI:15378"/>
        <dbReference type="ChEBI" id="CHEBI:57540"/>
        <dbReference type="ChEBI" id="CHEBI:57945"/>
        <dbReference type="ChEBI" id="CHEBI:58351"/>
        <dbReference type="ChEBI" id="CHEBI:58827"/>
        <dbReference type="EC" id="1.3.1.76"/>
    </reaction>
</comment>
<dbReference type="SUPFAM" id="SSF75615">
    <property type="entry name" value="Siroheme synthase middle domains-like"/>
    <property type="match status" value="1"/>
</dbReference>
<dbReference type="InterPro" id="IPR028281">
    <property type="entry name" value="Sirohaem_synthase_central"/>
</dbReference>